<reference evidence="1 2" key="1">
    <citation type="journal article" date="2013" name="PLoS Genet.">
        <title>The genome and development-dependent transcriptomes of Pyronema confluens: a window into fungal evolution.</title>
        <authorList>
            <person name="Traeger S."/>
            <person name="Altegoer F."/>
            <person name="Freitag M."/>
            <person name="Gabaldon T."/>
            <person name="Kempken F."/>
            <person name="Kumar A."/>
            <person name="Marcet-Houben M."/>
            <person name="Poggeler S."/>
            <person name="Stajich J.E."/>
            <person name="Nowrousian M."/>
        </authorList>
    </citation>
    <scope>NUCLEOTIDE SEQUENCE [LARGE SCALE GENOMIC DNA]</scope>
    <source>
        <strain evidence="2">CBS 100304</strain>
        <tissue evidence="1">Vegetative mycelium</tissue>
    </source>
</reference>
<accession>U4LGK6</accession>
<dbReference type="OrthoDB" id="5428040at2759"/>
<keyword evidence="2" id="KW-1185">Reference proteome</keyword>
<sequence>MSDPPKNPDFKSRPNIFPVFAENPAKRNTTIIDGRGPSAGLFDSGLVCRAFLPVSADVRTAIKSYTGPGNIPEMHHFCAPIPLKYSWDGFAMNASLQDPPPQLKSRFEAYRSTFNLSGNVDWTSIYFNQCHHWIGEISICEPLDKSFNTYKWSLIFKSPDNPTATNSTVYQDEWAIQTFDINNNNSGLESRRMMYTACARKLGWGDGDIKVGAEMSLMEPTISISINQDRYSKLNPTQWNTSAIQRVLGVCSRTSLNSTAQERRIWSLYSYPKPLPGPKLGASTTGTYYGDPLQKVPSWNWCIGPHGMALRTSIDGKQTCYIEQQLNVALLALFNNTFYDTGRIALAMEATITVLHSNAYYQNQPLFTEKSDAVIQQFVGETHRRDGWALA</sequence>
<protein>
    <submittedName>
        <fullName evidence="1">Uncharacterized protein</fullName>
    </submittedName>
</protein>
<name>U4LGK6_PYROM</name>
<dbReference type="Proteomes" id="UP000018144">
    <property type="component" value="Unassembled WGS sequence"/>
</dbReference>
<organism evidence="1 2">
    <name type="scientific">Pyronema omphalodes (strain CBS 100304)</name>
    <name type="common">Pyronema confluens</name>
    <dbReference type="NCBI Taxonomy" id="1076935"/>
    <lineage>
        <taxon>Eukaryota</taxon>
        <taxon>Fungi</taxon>
        <taxon>Dikarya</taxon>
        <taxon>Ascomycota</taxon>
        <taxon>Pezizomycotina</taxon>
        <taxon>Pezizomycetes</taxon>
        <taxon>Pezizales</taxon>
        <taxon>Pyronemataceae</taxon>
        <taxon>Pyronema</taxon>
    </lineage>
</organism>
<proteinExistence type="predicted"/>
<evidence type="ECO:0000313" key="2">
    <source>
        <dbReference type="Proteomes" id="UP000018144"/>
    </source>
</evidence>
<gene>
    <name evidence="1" type="ORF">PCON_01553</name>
</gene>
<dbReference type="EMBL" id="HF936161">
    <property type="protein sequence ID" value="CCX15278.1"/>
    <property type="molecule type" value="Genomic_DNA"/>
</dbReference>
<evidence type="ECO:0000313" key="1">
    <source>
        <dbReference type="EMBL" id="CCX15278.1"/>
    </source>
</evidence>
<dbReference type="AlphaFoldDB" id="U4LGK6"/>